<reference evidence="1 2" key="1">
    <citation type="submission" date="2019-11" db="EMBL/GenBank/DDBJ databases">
        <title>Gastrointestinal microbiota of Peromyscus leucopus.</title>
        <authorList>
            <person name="Milovic A."/>
            <person name="Bassam K."/>
            <person name="Barbour A.G."/>
        </authorList>
    </citation>
    <scope>NUCLEOTIDE SEQUENCE [LARGE SCALE GENOMIC DNA]</scope>
    <source>
        <strain evidence="1 2">LL8</strain>
    </source>
</reference>
<evidence type="ECO:0000313" key="2">
    <source>
        <dbReference type="Proteomes" id="UP000488295"/>
    </source>
</evidence>
<dbReference type="Pfam" id="PF06182">
    <property type="entry name" value="ABC2_membrane_6"/>
    <property type="match status" value="1"/>
</dbReference>
<dbReference type="AlphaFoldDB" id="A0A6B9HWS0"/>
<dbReference type="InterPro" id="IPR010390">
    <property type="entry name" value="ABC-2_transporter-like"/>
</dbReference>
<dbReference type="Proteomes" id="UP000488295">
    <property type="component" value="Unassembled WGS sequence"/>
</dbReference>
<dbReference type="PANTHER" id="PTHR36833:SF2">
    <property type="entry name" value="SLR0610 PROTEIN"/>
    <property type="match status" value="1"/>
</dbReference>
<dbReference type="EMBL" id="WKKC01000013">
    <property type="protein sequence ID" value="MTE03259.1"/>
    <property type="molecule type" value="Genomic_DNA"/>
</dbReference>
<accession>A0A6B9HWS0</accession>
<protein>
    <submittedName>
        <fullName evidence="1">ABC transporter permease</fullName>
    </submittedName>
</protein>
<dbReference type="RefSeq" id="WP_155692606.1">
    <property type="nucleotide sequence ID" value="NZ_CP039261.1"/>
</dbReference>
<organism evidence="1 2">
    <name type="scientific">Lactobacillus johnsonii</name>
    <dbReference type="NCBI Taxonomy" id="33959"/>
    <lineage>
        <taxon>Bacteria</taxon>
        <taxon>Bacillati</taxon>
        <taxon>Bacillota</taxon>
        <taxon>Bacilli</taxon>
        <taxon>Lactobacillales</taxon>
        <taxon>Lactobacillaceae</taxon>
        <taxon>Lactobacillus</taxon>
    </lineage>
</organism>
<gene>
    <name evidence="1" type="ORF">GJU95_05670</name>
</gene>
<sequence length="255" mass="29971">MIKILTAIWRQSIQEFLIYRTTSIITFILALAFLVIELITGTIYFSENRSIPGWTENEYFILITFVNCSMYMYNTFFILGHEELNEDILEGNLDYVLIRPVSSYWLSAGRKIDFPSIFNFLITFILLLNFLNKENVTLIQVIVICFLILVTAFFIFVLNQIFLSFLFWFNGVSELGGIIEDLFSFASRPKKIFPRIIQNIFVFLFPVLLATNISNQFLKKGINSYFFYYLVLIAVFYIISRILWKFGLNRYTSSN</sequence>
<proteinExistence type="predicted"/>
<evidence type="ECO:0000313" key="1">
    <source>
        <dbReference type="EMBL" id="MTE03259.1"/>
    </source>
</evidence>
<name>A0A6B9HWS0_LACJH</name>
<comment type="caution">
    <text evidence="1">The sequence shown here is derived from an EMBL/GenBank/DDBJ whole genome shotgun (WGS) entry which is preliminary data.</text>
</comment>
<dbReference type="PANTHER" id="PTHR36833">
    <property type="entry name" value="SLR0610 PROTEIN-RELATED"/>
    <property type="match status" value="1"/>
</dbReference>